<evidence type="ECO:0000313" key="2">
    <source>
        <dbReference type="EMBL" id="CAA9548964.1"/>
    </source>
</evidence>
<reference evidence="2" key="1">
    <citation type="submission" date="2020-02" db="EMBL/GenBank/DDBJ databases">
        <authorList>
            <person name="Meier V. D."/>
        </authorList>
    </citation>
    <scope>NUCLEOTIDE SEQUENCE</scope>
    <source>
        <strain evidence="2">AVDCRST_MAG59</strain>
    </source>
</reference>
<evidence type="ECO:0000256" key="1">
    <source>
        <dbReference type="SAM" id="MobiDB-lite"/>
    </source>
</evidence>
<protein>
    <submittedName>
        <fullName evidence="2">Oxidoreductase, aldo/keto reductase family</fullName>
    </submittedName>
</protein>
<proteinExistence type="predicted"/>
<feature type="non-terminal residue" evidence="2">
    <location>
        <position position="308"/>
    </location>
</feature>
<feature type="compositionally biased region" description="Basic residues" evidence="1">
    <location>
        <begin position="10"/>
        <end position="48"/>
    </location>
</feature>
<accession>A0A6J4UF04</accession>
<feature type="compositionally biased region" description="Low complexity" evidence="1">
    <location>
        <begin position="189"/>
        <end position="198"/>
    </location>
</feature>
<feature type="compositionally biased region" description="Basic residues" evidence="1">
    <location>
        <begin position="252"/>
        <end position="262"/>
    </location>
</feature>
<feature type="non-terminal residue" evidence="2">
    <location>
        <position position="1"/>
    </location>
</feature>
<dbReference type="AlphaFoldDB" id="A0A6J4UF04"/>
<feature type="compositionally biased region" description="Low complexity" evidence="1">
    <location>
        <begin position="157"/>
        <end position="173"/>
    </location>
</feature>
<name>A0A6J4UF04_9BACT</name>
<gene>
    <name evidence="2" type="ORF">AVDCRST_MAG59-1575</name>
</gene>
<feature type="region of interest" description="Disordered" evidence="1">
    <location>
        <begin position="1"/>
        <end position="176"/>
    </location>
</feature>
<dbReference type="EMBL" id="CADCWF010000097">
    <property type="protein sequence ID" value="CAA9548964.1"/>
    <property type="molecule type" value="Genomic_DNA"/>
</dbReference>
<organism evidence="2">
    <name type="scientific">uncultured Thermomicrobiales bacterium</name>
    <dbReference type="NCBI Taxonomy" id="1645740"/>
    <lineage>
        <taxon>Bacteria</taxon>
        <taxon>Pseudomonadati</taxon>
        <taxon>Thermomicrobiota</taxon>
        <taxon>Thermomicrobia</taxon>
        <taxon>Thermomicrobiales</taxon>
        <taxon>environmental samples</taxon>
    </lineage>
</organism>
<sequence length="308" mass="33862">DDGGDPHPAPGHHRRGGLQPRPRRLPHRRPRARRGHPARPRRDRRRDHLHGQRLGVPRRRVRGPDGRGPGPGRLPRQGVPDDQELRPRPQSRSLDGQAGGEPAPPPHRRRRPLADPRGRLAGRPGPDLRPRRRRRGDAAGEGAGQGPLHRLHRPQEPGHLPPDAGAGAGLPLGRHPDAGLRLRLAFQLLPAGDPAAGRGARHRRRRDEEPRLRPGRPRVGRHPPGGDRLRPQPAGLDTLRRRRLDGDPGAGPRHRPRLRPVARRRDGADPGQGPRPRLGWPPRALQDLPRLRGPGGPQGARSAAGGRL</sequence>
<feature type="region of interest" description="Disordered" evidence="1">
    <location>
        <begin position="189"/>
        <end position="308"/>
    </location>
</feature>